<evidence type="ECO:0000313" key="2">
    <source>
        <dbReference type="Proteomes" id="UP001161405"/>
    </source>
</evidence>
<evidence type="ECO:0008006" key="3">
    <source>
        <dbReference type="Google" id="ProtNLM"/>
    </source>
</evidence>
<dbReference type="Proteomes" id="UP001161405">
    <property type="component" value="Unassembled WGS sequence"/>
</dbReference>
<name>A0ABQ5URB0_9HYPH</name>
<dbReference type="Pfam" id="PF06620">
    <property type="entry name" value="DUF1150"/>
    <property type="match status" value="1"/>
</dbReference>
<reference evidence="1" key="2">
    <citation type="submission" date="2023-01" db="EMBL/GenBank/DDBJ databases">
        <title>Draft genome sequence of Maritalea porphyrae strain NBRC 107169.</title>
        <authorList>
            <person name="Sun Q."/>
            <person name="Mori K."/>
        </authorList>
    </citation>
    <scope>NUCLEOTIDE SEQUENCE</scope>
    <source>
        <strain evidence="1">NBRC 107169</strain>
    </source>
</reference>
<reference evidence="1" key="1">
    <citation type="journal article" date="2014" name="Int. J. Syst. Evol. Microbiol.">
        <title>Complete genome of a new Firmicutes species belonging to the dominant human colonic microbiota ('Ruminococcus bicirculans') reveals two chromosomes and a selective capacity to utilize plant glucans.</title>
        <authorList>
            <consortium name="NISC Comparative Sequencing Program"/>
            <person name="Wegmann U."/>
            <person name="Louis P."/>
            <person name="Goesmann A."/>
            <person name="Henrissat B."/>
            <person name="Duncan S.H."/>
            <person name="Flint H.J."/>
        </authorList>
    </citation>
    <scope>NUCLEOTIDE SEQUENCE</scope>
    <source>
        <strain evidence="1">NBRC 107169</strain>
    </source>
</reference>
<protein>
    <recommendedName>
        <fullName evidence="3">DUF1150 family protein</fullName>
    </recommendedName>
</protein>
<organism evidence="1 2">
    <name type="scientific">Maritalea porphyrae</name>
    <dbReference type="NCBI Taxonomy" id="880732"/>
    <lineage>
        <taxon>Bacteria</taxon>
        <taxon>Pseudomonadati</taxon>
        <taxon>Pseudomonadota</taxon>
        <taxon>Alphaproteobacteria</taxon>
        <taxon>Hyphomicrobiales</taxon>
        <taxon>Devosiaceae</taxon>
        <taxon>Maritalea</taxon>
    </lineage>
</organism>
<accession>A0ABQ5URB0</accession>
<gene>
    <name evidence="1" type="ORF">GCM10007879_14410</name>
</gene>
<dbReference type="EMBL" id="BSNI01000002">
    <property type="protein sequence ID" value="GLQ17192.1"/>
    <property type="molecule type" value="Genomic_DNA"/>
</dbReference>
<proteinExistence type="predicted"/>
<keyword evidence="2" id="KW-1185">Reference proteome</keyword>
<evidence type="ECO:0000313" key="1">
    <source>
        <dbReference type="EMBL" id="GLQ17192.1"/>
    </source>
</evidence>
<dbReference type="InterPro" id="IPR009531">
    <property type="entry name" value="DUF1150"/>
</dbReference>
<dbReference type="RefSeq" id="WP_284363154.1">
    <property type="nucleotide sequence ID" value="NZ_BSNI01000002.1"/>
</dbReference>
<sequence length="85" mass="9423">MAQSTQALPLSKEDFLALGENKIVYRRHLTGKQLKAMFPEAKDAPEQAKFEALFAADGTPVLITDNTAALLEWLDETGHNMAVRH</sequence>
<comment type="caution">
    <text evidence="1">The sequence shown here is derived from an EMBL/GenBank/DDBJ whole genome shotgun (WGS) entry which is preliminary data.</text>
</comment>